<dbReference type="EMBL" id="MT142481">
    <property type="protein sequence ID" value="QJA82160.1"/>
    <property type="molecule type" value="Genomic_DNA"/>
</dbReference>
<dbReference type="AlphaFoldDB" id="A0A6M3KKC3"/>
<accession>A0A6M3KKC3</accession>
<proteinExistence type="predicted"/>
<reference evidence="2" key="1">
    <citation type="submission" date="2020-03" db="EMBL/GenBank/DDBJ databases">
        <title>The deep terrestrial virosphere.</title>
        <authorList>
            <person name="Holmfeldt K."/>
            <person name="Nilsson E."/>
            <person name="Simone D."/>
            <person name="Lopez-Fernandez M."/>
            <person name="Wu X."/>
            <person name="de Brujin I."/>
            <person name="Lundin D."/>
            <person name="Andersson A."/>
            <person name="Bertilsson S."/>
            <person name="Dopson M."/>
        </authorList>
    </citation>
    <scope>NUCLEOTIDE SEQUENCE</scope>
    <source>
        <strain evidence="2">MM415A00437</strain>
        <strain evidence="1">MM415B00921</strain>
    </source>
</reference>
<evidence type="ECO:0000313" key="2">
    <source>
        <dbReference type="EMBL" id="QJA82160.1"/>
    </source>
</evidence>
<sequence>MNELTQGRIFIAQALDLDVDIDYCNEEIRFFGALRRRHKGDACLYKQTGKIMSAAIREKEDLLEQKEQLLSIGAKRCASAMMQSSEVNQNFLLD</sequence>
<organism evidence="2">
    <name type="scientific">viral metagenome</name>
    <dbReference type="NCBI Taxonomy" id="1070528"/>
    <lineage>
        <taxon>unclassified sequences</taxon>
        <taxon>metagenomes</taxon>
        <taxon>organismal metagenomes</taxon>
    </lineage>
</organism>
<dbReference type="EMBL" id="MT141445">
    <property type="protein sequence ID" value="QJA61558.1"/>
    <property type="molecule type" value="Genomic_DNA"/>
</dbReference>
<evidence type="ECO:0000313" key="1">
    <source>
        <dbReference type="EMBL" id="QJA61558.1"/>
    </source>
</evidence>
<name>A0A6M3KKC3_9ZZZZ</name>
<gene>
    <name evidence="2" type="ORF">MM415A00437_0007</name>
    <name evidence="1" type="ORF">MM415B00921_0011</name>
</gene>
<protein>
    <submittedName>
        <fullName evidence="2">Uncharacterized protein</fullName>
    </submittedName>
</protein>